<protein>
    <submittedName>
        <fullName evidence="3">Carboxylesterase</fullName>
    </submittedName>
</protein>
<dbReference type="InterPro" id="IPR050300">
    <property type="entry name" value="GDXG_lipolytic_enzyme"/>
</dbReference>
<dbReference type="InterPro" id="IPR029058">
    <property type="entry name" value="AB_hydrolase_fold"/>
</dbReference>
<dbReference type="SUPFAM" id="SSF53474">
    <property type="entry name" value="alpha/beta-Hydrolases"/>
    <property type="match status" value="1"/>
</dbReference>
<dbReference type="EMBL" id="QKVK01000005">
    <property type="protein sequence ID" value="PZF76744.1"/>
    <property type="molecule type" value="Genomic_DNA"/>
</dbReference>
<gene>
    <name evidence="3" type="ORF">DK847_12970</name>
</gene>
<keyword evidence="4" id="KW-1185">Reference proteome</keyword>
<dbReference type="PANTHER" id="PTHR48081:SF8">
    <property type="entry name" value="ALPHA_BETA HYDROLASE FOLD-3 DOMAIN-CONTAINING PROTEIN-RELATED"/>
    <property type="match status" value="1"/>
</dbReference>
<name>A0A2W2B8X0_9HYPH</name>
<organism evidence="3 4">
    <name type="scientific">Aestuariivirga litoralis</name>
    <dbReference type="NCBI Taxonomy" id="2650924"/>
    <lineage>
        <taxon>Bacteria</taxon>
        <taxon>Pseudomonadati</taxon>
        <taxon>Pseudomonadota</taxon>
        <taxon>Alphaproteobacteria</taxon>
        <taxon>Hyphomicrobiales</taxon>
        <taxon>Aestuariivirgaceae</taxon>
        <taxon>Aestuariivirga</taxon>
    </lineage>
</organism>
<proteinExistence type="predicted"/>
<dbReference type="GO" id="GO:0016787">
    <property type="term" value="F:hydrolase activity"/>
    <property type="evidence" value="ECO:0007669"/>
    <property type="project" value="UniProtKB-KW"/>
</dbReference>
<evidence type="ECO:0000256" key="1">
    <source>
        <dbReference type="ARBA" id="ARBA00022801"/>
    </source>
</evidence>
<feature type="domain" description="Alpha/beta hydrolase fold-3" evidence="2">
    <location>
        <begin position="49"/>
        <end position="244"/>
    </location>
</feature>
<reference evidence="4" key="1">
    <citation type="submission" date="2018-06" db="EMBL/GenBank/DDBJ databases">
        <title>Aestuariibacter litoralis strain KCTC 52945T.</title>
        <authorList>
            <person name="Li X."/>
            <person name="Salam N."/>
            <person name="Li J.-L."/>
            <person name="Chen Y.-M."/>
            <person name="Yang Z.-W."/>
            <person name="Zhang L.-Y."/>
            <person name="Han M.-X."/>
            <person name="Xiao M."/>
            <person name="Li W.-J."/>
        </authorList>
    </citation>
    <scope>NUCLEOTIDE SEQUENCE [LARGE SCALE GENOMIC DNA]</scope>
    <source>
        <strain evidence="4">KCTC 52945</strain>
    </source>
</reference>
<comment type="caution">
    <text evidence="3">The sequence shown here is derived from an EMBL/GenBank/DDBJ whole genome shotgun (WGS) entry which is preliminary data.</text>
</comment>
<evidence type="ECO:0000313" key="3">
    <source>
        <dbReference type="EMBL" id="PZF76744.1"/>
    </source>
</evidence>
<dbReference type="Proteomes" id="UP000248795">
    <property type="component" value="Unassembled WGS sequence"/>
</dbReference>
<dbReference type="Pfam" id="PF07859">
    <property type="entry name" value="Abhydrolase_3"/>
    <property type="match status" value="1"/>
</dbReference>
<dbReference type="Gene3D" id="3.40.50.1820">
    <property type="entry name" value="alpha/beta hydrolase"/>
    <property type="match status" value="1"/>
</dbReference>
<sequence>MAEQRAFYDRYCAHFRKPRPAGVAAEDLRYGGVPCRHYRLAGTETAPVLVYLHGGGFVLGGLDSHDDVCAELCAGARIDVVAVDYRLAPEHPFPAAFEDGWAALKAVASTNAEIIIGGDSAGGNLAAALCLKARDEEAPRLKGQVLIYPGLGGDMDSGSYVSQSHAPGLSTADVRYYRDTYRGGGSKFAEPLRETDFRGLPPAFMVAAALDPLHDDCFAYAAALRAAGVHAQVRDEPLLVHAFLRARNMSLPARASFEAITQACASLAHHGRLPPEMT</sequence>
<dbReference type="PANTHER" id="PTHR48081">
    <property type="entry name" value="AB HYDROLASE SUPERFAMILY PROTEIN C4A8.06C"/>
    <property type="match status" value="1"/>
</dbReference>
<evidence type="ECO:0000259" key="2">
    <source>
        <dbReference type="Pfam" id="PF07859"/>
    </source>
</evidence>
<accession>A0A2W2B8X0</accession>
<dbReference type="InterPro" id="IPR013094">
    <property type="entry name" value="AB_hydrolase_3"/>
</dbReference>
<keyword evidence="1" id="KW-0378">Hydrolase</keyword>
<evidence type="ECO:0000313" key="4">
    <source>
        <dbReference type="Proteomes" id="UP000248795"/>
    </source>
</evidence>
<dbReference type="AlphaFoldDB" id="A0A2W2B8X0"/>